<keyword evidence="1" id="KW-0732">Signal</keyword>
<evidence type="ECO:0000313" key="2">
    <source>
        <dbReference type="EMBL" id="OJJ41338.1"/>
    </source>
</evidence>
<organism evidence="2 3">
    <name type="scientific">Aspergillus wentii DTO 134E9</name>
    <dbReference type="NCBI Taxonomy" id="1073089"/>
    <lineage>
        <taxon>Eukaryota</taxon>
        <taxon>Fungi</taxon>
        <taxon>Dikarya</taxon>
        <taxon>Ascomycota</taxon>
        <taxon>Pezizomycotina</taxon>
        <taxon>Eurotiomycetes</taxon>
        <taxon>Eurotiomycetidae</taxon>
        <taxon>Eurotiales</taxon>
        <taxon>Aspergillaceae</taxon>
        <taxon>Aspergillus</taxon>
        <taxon>Aspergillus subgen. Cremei</taxon>
    </lineage>
</organism>
<dbReference type="RefSeq" id="XP_040695014.1">
    <property type="nucleotide sequence ID" value="XM_040831784.1"/>
</dbReference>
<keyword evidence="3" id="KW-1185">Reference proteome</keyword>
<dbReference type="Proteomes" id="UP000184383">
    <property type="component" value="Unassembled WGS sequence"/>
</dbReference>
<dbReference type="AlphaFoldDB" id="A0A1L9S2E5"/>
<dbReference type="EMBL" id="KV878209">
    <property type="protein sequence ID" value="OJJ41338.1"/>
    <property type="molecule type" value="Genomic_DNA"/>
</dbReference>
<protein>
    <submittedName>
        <fullName evidence="2">Uncharacterized protein</fullName>
    </submittedName>
</protein>
<name>A0A1L9S2E5_ASPWE</name>
<feature type="signal peptide" evidence="1">
    <location>
        <begin position="1"/>
        <end position="17"/>
    </location>
</feature>
<evidence type="ECO:0000313" key="3">
    <source>
        <dbReference type="Proteomes" id="UP000184383"/>
    </source>
</evidence>
<evidence type="ECO:0000256" key="1">
    <source>
        <dbReference type="SAM" id="SignalP"/>
    </source>
</evidence>
<gene>
    <name evidence="2" type="ORF">ASPWEDRAFT_179079</name>
</gene>
<dbReference type="VEuPathDB" id="FungiDB:ASPWEDRAFT_179079"/>
<accession>A0A1L9S2E5</accession>
<feature type="chain" id="PRO_5013335944" evidence="1">
    <location>
        <begin position="18"/>
        <end position="114"/>
    </location>
</feature>
<reference evidence="3" key="1">
    <citation type="journal article" date="2017" name="Genome Biol.">
        <title>Comparative genomics reveals high biological diversity and specific adaptations in the industrially and medically important fungal genus Aspergillus.</title>
        <authorList>
            <person name="de Vries R.P."/>
            <person name="Riley R."/>
            <person name="Wiebenga A."/>
            <person name="Aguilar-Osorio G."/>
            <person name="Amillis S."/>
            <person name="Uchima C.A."/>
            <person name="Anderluh G."/>
            <person name="Asadollahi M."/>
            <person name="Askin M."/>
            <person name="Barry K."/>
            <person name="Battaglia E."/>
            <person name="Bayram O."/>
            <person name="Benocci T."/>
            <person name="Braus-Stromeyer S.A."/>
            <person name="Caldana C."/>
            <person name="Canovas D."/>
            <person name="Cerqueira G.C."/>
            <person name="Chen F."/>
            <person name="Chen W."/>
            <person name="Choi C."/>
            <person name="Clum A."/>
            <person name="Dos Santos R.A."/>
            <person name="Damasio A.R."/>
            <person name="Diallinas G."/>
            <person name="Emri T."/>
            <person name="Fekete E."/>
            <person name="Flipphi M."/>
            <person name="Freyberg S."/>
            <person name="Gallo A."/>
            <person name="Gournas C."/>
            <person name="Habgood R."/>
            <person name="Hainaut M."/>
            <person name="Harispe M.L."/>
            <person name="Henrissat B."/>
            <person name="Hilden K.S."/>
            <person name="Hope R."/>
            <person name="Hossain A."/>
            <person name="Karabika E."/>
            <person name="Karaffa L."/>
            <person name="Karanyi Z."/>
            <person name="Krasevec N."/>
            <person name="Kuo A."/>
            <person name="Kusch H."/>
            <person name="LaButti K."/>
            <person name="Lagendijk E.L."/>
            <person name="Lapidus A."/>
            <person name="Levasseur A."/>
            <person name="Lindquist E."/>
            <person name="Lipzen A."/>
            <person name="Logrieco A.F."/>
            <person name="MacCabe A."/>
            <person name="Maekelae M.R."/>
            <person name="Malavazi I."/>
            <person name="Melin P."/>
            <person name="Meyer V."/>
            <person name="Mielnichuk N."/>
            <person name="Miskei M."/>
            <person name="Molnar A.P."/>
            <person name="Mule G."/>
            <person name="Ngan C.Y."/>
            <person name="Orejas M."/>
            <person name="Orosz E."/>
            <person name="Ouedraogo J.P."/>
            <person name="Overkamp K.M."/>
            <person name="Park H.-S."/>
            <person name="Perrone G."/>
            <person name="Piumi F."/>
            <person name="Punt P.J."/>
            <person name="Ram A.F."/>
            <person name="Ramon A."/>
            <person name="Rauscher S."/>
            <person name="Record E."/>
            <person name="Riano-Pachon D.M."/>
            <person name="Robert V."/>
            <person name="Roehrig J."/>
            <person name="Ruller R."/>
            <person name="Salamov A."/>
            <person name="Salih N.S."/>
            <person name="Samson R.A."/>
            <person name="Sandor E."/>
            <person name="Sanguinetti M."/>
            <person name="Schuetze T."/>
            <person name="Sepcic K."/>
            <person name="Shelest E."/>
            <person name="Sherlock G."/>
            <person name="Sophianopoulou V."/>
            <person name="Squina F.M."/>
            <person name="Sun H."/>
            <person name="Susca A."/>
            <person name="Todd R.B."/>
            <person name="Tsang A."/>
            <person name="Unkles S.E."/>
            <person name="van de Wiele N."/>
            <person name="van Rossen-Uffink D."/>
            <person name="Oliveira J.V."/>
            <person name="Vesth T.C."/>
            <person name="Visser J."/>
            <person name="Yu J.-H."/>
            <person name="Zhou M."/>
            <person name="Andersen M.R."/>
            <person name="Archer D.B."/>
            <person name="Baker S.E."/>
            <person name="Benoit I."/>
            <person name="Brakhage A.A."/>
            <person name="Braus G.H."/>
            <person name="Fischer R."/>
            <person name="Frisvad J.C."/>
            <person name="Goldman G.H."/>
            <person name="Houbraken J."/>
            <person name="Oakley B."/>
            <person name="Pocsi I."/>
            <person name="Scazzocchio C."/>
            <person name="Seiboth B."/>
            <person name="vanKuyk P.A."/>
            <person name="Wortman J."/>
            <person name="Dyer P.S."/>
            <person name="Grigoriev I.V."/>
        </authorList>
    </citation>
    <scope>NUCLEOTIDE SEQUENCE [LARGE SCALE GENOMIC DNA]</scope>
    <source>
        <strain evidence="3">DTO 134E9</strain>
    </source>
</reference>
<proteinExistence type="predicted"/>
<dbReference type="GeneID" id="63747632"/>
<sequence>MRPFALILAFIVGVTMAAPAQDITSNQLARREVADEVLDEDSVAVAVSEKAGLQPRTLADNIPVTERNPENQKHRLEIDGSRQQTYSIPQRRSNSGMVCTDQMTVGGQLVSKDA</sequence>